<gene>
    <name evidence="1" type="ORF">L1987_57586</name>
</gene>
<protein>
    <submittedName>
        <fullName evidence="1">Uncharacterized protein</fullName>
    </submittedName>
</protein>
<evidence type="ECO:0000313" key="2">
    <source>
        <dbReference type="Proteomes" id="UP001056120"/>
    </source>
</evidence>
<organism evidence="1 2">
    <name type="scientific">Smallanthus sonchifolius</name>
    <dbReference type="NCBI Taxonomy" id="185202"/>
    <lineage>
        <taxon>Eukaryota</taxon>
        <taxon>Viridiplantae</taxon>
        <taxon>Streptophyta</taxon>
        <taxon>Embryophyta</taxon>
        <taxon>Tracheophyta</taxon>
        <taxon>Spermatophyta</taxon>
        <taxon>Magnoliopsida</taxon>
        <taxon>eudicotyledons</taxon>
        <taxon>Gunneridae</taxon>
        <taxon>Pentapetalae</taxon>
        <taxon>asterids</taxon>
        <taxon>campanulids</taxon>
        <taxon>Asterales</taxon>
        <taxon>Asteraceae</taxon>
        <taxon>Asteroideae</taxon>
        <taxon>Heliantheae alliance</taxon>
        <taxon>Millerieae</taxon>
        <taxon>Smallanthus</taxon>
    </lineage>
</organism>
<proteinExistence type="predicted"/>
<reference evidence="2" key="1">
    <citation type="journal article" date="2022" name="Mol. Ecol. Resour.">
        <title>The genomes of chicory, endive, great burdock and yacon provide insights into Asteraceae palaeo-polyploidization history and plant inulin production.</title>
        <authorList>
            <person name="Fan W."/>
            <person name="Wang S."/>
            <person name="Wang H."/>
            <person name="Wang A."/>
            <person name="Jiang F."/>
            <person name="Liu H."/>
            <person name="Zhao H."/>
            <person name="Xu D."/>
            <person name="Zhang Y."/>
        </authorList>
    </citation>
    <scope>NUCLEOTIDE SEQUENCE [LARGE SCALE GENOMIC DNA]</scope>
    <source>
        <strain evidence="2">cv. Yunnan</strain>
    </source>
</reference>
<keyword evidence="2" id="KW-1185">Reference proteome</keyword>
<comment type="caution">
    <text evidence="1">The sequence shown here is derived from an EMBL/GenBank/DDBJ whole genome shotgun (WGS) entry which is preliminary data.</text>
</comment>
<reference evidence="1 2" key="2">
    <citation type="journal article" date="2022" name="Mol. Ecol. Resour.">
        <title>The genomes of chicory, endive, great burdock and yacon provide insights into Asteraceae paleo-polyploidization history and plant inulin production.</title>
        <authorList>
            <person name="Fan W."/>
            <person name="Wang S."/>
            <person name="Wang H."/>
            <person name="Wang A."/>
            <person name="Jiang F."/>
            <person name="Liu H."/>
            <person name="Zhao H."/>
            <person name="Xu D."/>
            <person name="Zhang Y."/>
        </authorList>
    </citation>
    <scope>NUCLEOTIDE SEQUENCE [LARGE SCALE GENOMIC DNA]</scope>
    <source>
        <strain evidence="2">cv. Yunnan</strain>
        <tissue evidence="1">Leaves</tissue>
    </source>
</reference>
<evidence type="ECO:0000313" key="1">
    <source>
        <dbReference type="EMBL" id="KAI3744503.1"/>
    </source>
</evidence>
<sequence length="332" mass="36958">MDWQDLLGLDNDSRVEVVPRPLAAGEEDVPALHGQVTYSGGEYDSILPSAPSIDPQVERAVIPLPSSSMRNLLWRGASKLELAKSSGVPIDIDDVEATPDVSLKTAPASKFHSTELDEGSSTNPLIFDVTLELDTDLGDSPHSPQWGVLNRELVTDPIVSMKMISHFATHAQRLRDHQLTNSDLIDQIYEIESEHAVLEREKVALSDEKKNFKQDEHRMKESMGRLLTTNQELRHSLSVTIIGLGELMTEERRPDKGNRGVSRWCTAAGVKQIRAGNSTSTKVQLLRHRVLCLHCYHYDTVNGIVKDFVLREVTKGDDVQHDSDELGVCRTP</sequence>
<dbReference type="EMBL" id="CM042036">
    <property type="protein sequence ID" value="KAI3744503.1"/>
    <property type="molecule type" value="Genomic_DNA"/>
</dbReference>
<dbReference type="Proteomes" id="UP001056120">
    <property type="component" value="Linkage Group LG19"/>
</dbReference>
<name>A0ACB9DCY6_9ASTR</name>
<accession>A0ACB9DCY6</accession>